<proteinExistence type="predicted"/>
<dbReference type="Gene3D" id="2.180.10.10">
    <property type="entry name" value="RHS repeat-associated core"/>
    <property type="match status" value="1"/>
</dbReference>
<reference evidence="3" key="1">
    <citation type="submission" date="2018-12" db="EMBL/GenBank/DDBJ databases">
        <title>Tengunoibacter tsumagoiensis gen. nov., sp. nov., Dictyobacter kobayashii sp. nov., D. alpinus sp. nov., and D. joshuensis sp. nov. and description of Dictyobacteraceae fam. nov. within the order Ktedonobacterales isolated from Tengu-no-mugimeshi.</title>
        <authorList>
            <person name="Wang C.M."/>
            <person name="Zheng Y."/>
            <person name="Sakai Y."/>
            <person name="Toyoda A."/>
            <person name="Minakuchi Y."/>
            <person name="Abe K."/>
            <person name="Yokota A."/>
            <person name="Yabe S."/>
        </authorList>
    </citation>
    <scope>NUCLEOTIDE SEQUENCE [LARGE SCALE GENOMIC DNA]</scope>
    <source>
        <strain evidence="3">Uno3</strain>
    </source>
</reference>
<dbReference type="OrthoDB" id="6904246at2"/>
<dbReference type="EMBL" id="BIFR01000001">
    <property type="protein sequence ID" value="GCE12017.1"/>
    <property type="molecule type" value="Genomic_DNA"/>
</dbReference>
<protein>
    <submittedName>
        <fullName evidence="2">Uncharacterized protein</fullName>
    </submittedName>
</protein>
<comment type="caution">
    <text evidence="2">The sequence shown here is derived from an EMBL/GenBank/DDBJ whole genome shotgun (WGS) entry which is preliminary data.</text>
</comment>
<name>A0A401ZYU9_9CHLR</name>
<organism evidence="2 3">
    <name type="scientific">Tengunoibacter tsumagoiensis</name>
    <dbReference type="NCBI Taxonomy" id="2014871"/>
    <lineage>
        <taxon>Bacteria</taxon>
        <taxon>Bacillati</taxon>
        <taxon>Chloroflexota</taxon>
        <taxon>Ktedonobacteria</taxon>
        <taxon>Ktedonobacterales</taxon>
        <taxon>Dictyobacteraceae</taxon>
        <taxon>Tengunoibacter</taxon>
    </lineage>
</organism>
<dbReference type="Proteomes" id="UP000287352">
    <property type="component" value="Unassembled WGS sequence"/>
</dbReference>
<keyword evidence="3" id="KW-1185">Reference proteome</keyword>
<feature type="region of interest" description="Disordered" evidence="1">
    <location>
        <begin position="1"/>
        <end position="23"/>
    </location>
</feature>
<dbReference type="RefSeq" id="WP_126579683.1">
    <property type="nucleotide sequence ID" value="NZ_BIFR01000001.1"/>
</dbReference>
<evidence type="ECO:0000313" key="2">
    <source>
        <dbReference type="EMBL" id="GCE12017.1"/>
    </source>
</evidence>
<evidence type="ECO:0000313" key="3">
    <source>
        <dbReference type="Proteomes" id="UP000287352"/>
    </source>
</evidence>
<evidence type="ECO:0000256" key="1">
    <source>
        <dbReference type="SAM" id="MobiDB-lite"/>
    </source>
</evidence>
<feature type="compositionally biased region" description="Polar residues" evidence="1">
    <location>
        <begin position="13"/>
        <end position="23"/>
    </location>
</feature>
<sequence>MDDQFSYDGNRRPSGTTATWQSGSNATETLFSSLRSYDPVGTVKSVNSTYGVVPDQSNSGGSETQNFCYDELNRLVWAV</sequence>
<accession>A0A401ZYU9</accession>
<gene>
    <name evidence="2" type="ORF">KTT_18760</name>
</gene>
<dbReference type="AlphaFoldDB" id="A0A401ZYU9"/>